<proteinExistence type="inferred from homology"/>
<dbReference type="InterPro" id="IPR037069">
    <property type="entry name" value="AcylCoA_DH/ox_N_sf"/>
</dbReference>
<feature type="domain" description="Acyl-CoA dehydrogenase/oxidase N-terminal" evidence="7">
    <location>
        <begin position="6"/>
        <end position="119"/>
    </location>
</feature>
<dbReference type="CDD" id="cd00567">
    <property type="entry name" value="ACAD"/>
    <property type="match status" value="1"/>
</dbReference>
<comment type="similarity">
    <text evidence="2">Belongs to the acyl-CoA dehydrogenase family.</text>
</comment>
<reference evidence="8 9" key="1">
    <citation type="submission" date="2018-04" db="EMBL/GenBank/DDBJ databases">
        <title>The genome sequence of Caulobacter sp. 744.</title>
        <authorList>
            <person name="Gao J."/>
            <person name="Sun J."/>
        </authorList>
    </citation>
    <scope>NUCLEOTIDE SEQUENCE [LARGE SCALE GENOMIC DNA]</scope>
    <source>
        <strain evidence="8 9">774</strain>
    </source>
</reference>
<dbReference type="AlphaFoldDB" id="A0A2T9JSW8"/>
<gene>
    <name evidence="8" type="ORF">DDF67_15130</name>
</gene>
<dbReference type="InterPro" id="IPR046373">
    <property type="entry name" value="Acyl-CoA_Oxase/DH_mid-dom_sf"/>
</dbReference>
<dbReference type="InterPro" id="IPR036250">
    <property type="entry name" value="AcylCo_DH-like_C"/>
</dbReference>
<keyword evidence="4" id="KW-0274">FAD</keyword>
<dbReference type="SUPFAM" id="SSF47203">
    <property type="entry name" value="Acyl-CoA dehydrogenase C-terminal domain-like"/>
    <property type="match status" value="1"/>
</dbReference>
<feature type="domain" description="Acyl-CoA dehydrogenase/oxidase C-terminal" evidence="6">
    <location>
        <begin position="216"/>
        <end position="359"/>
    </location>
</feature>
<dbReference type="PANTHER" id="PTHR43884">
    <property type="entry name" value="ACYL-COA DEHYDROGENASE"/>
    <property type="match status" value="1"/>
</dbReference>
<keyword evidence="9" id="KW-1185">Reference proteome</keyword>
<dbReference type="EMBL" id="QDKQ01000055">
    <property type="protein sequence ID" value="PVM86661.1"/>
    <property type="molecule type" value="Genomic_DNA"/>
</dbReference>
<evidence type="ECO:0000256" key="5">
    <source>
        <dbReference type="ARBA" id="ARBA00023002"/>
    </source>
</evidence>
<keyword evidence="3" id="KW-0285">Flavoprotein</keyword>
<keyword evidence="5" id="KW-0560">Oxidoreductase</keyword>
<sequence>MDFDYSDDQKFLKDEARKFLGGRCPPAVVRGVLDDPARSYDAPLWAAVAEQGWLGAAIPEAHGGLGLGRVELCAIAEELGRAVAPIPFASTVYILAEAVMAHGTEAQKAAILPRVAAGELIGALALSEGPGVLTPSALSARVEGGKLSGVKIPVTDGDIAHVAIVLANEGGRPGLFLVDLTGPGVKRETLESLDPTRGVARLSFDGAAAERLGAAGEGVDLVQAILDRAAVLLAFEQLGGADRCLEMAKEYALGRYAFGRVIGGYQAIKHKLADMYVKNEVARSNAYYGAWALNASTLQENGAPELPTAAAAARIAASEAFWFAAKESVQVHGGMGFTWEVDCHLYYRRSRQLSLVAGSPRLWKERLVSELEKKNAA</sequence>
<evidence type="ECO:0000256" key="4">
    <source>
        <dbReference type="ARBA" id="ARBA00022827"/>
    </source>
</evidence>
<dbReference type="GO" id="GO:0050660">
    <property type="term" value="F:flavin adenine dinucleotide binding"/>
    <property type="evidence" value="ECO:0007669"/>
    <property type="project" value="InterPro"/>
</dbReference>
<dbReference type="RefSeq" id="WP_109101698.1">
    <property type="nucleotide sequence ID" value="NZ_QDKQ01000055.1"/>
</dbReference>
<protein>
    <submittedName>
        <fullName evidence="8">Acyl-CoA dehydrogenase</fullName>
    </submittedName>
</protein>
<comment type="cofactor">
    <cofactor evidence="1">
        <name>FAD</name>
        <dbReference type="ChEBI" id="CHEBI:57692"/>
    </cofactor>
</comment>
<dbReference type="Gene3D" id="1.20.140.10">
    <property type="entry name" value="Butyryl-CoA Dehydrogenase, subunit A, domain 3"/>
    <property type="match status" value="1"/>
</dbReference>
<evidence type="ECO:0000259" key="6">
    <source>
        <dbReference type="Pfam" id="PF00441"/>
    </source>
</evidence>
<dbReference type="Pfam" id="PF00441">
    <property type="entry name" value="Acyl-CoA_dh_1"/>
    <property type="match status" value="1"/>
</dbReference>
<organism evidence="8 9">
    <name type="scientific">Caulobacter endophyticus</name>
    <dbReference type="NCBI Taxonomy" id="2172652"/>
    <lineage>
        <taxon>Bacteria</taxon>
        <taxon>Pseudomonadati</taxon>
        <taxon>Pseudomonadota</taxon>
        <taxon>Alphaproteobacteria</taxon>
        <taxon>Caulobacterales</taxon>
        <taxon>Caulobacteraceae</taxon>
        <taxon>Caulobacter</taxon>
    </lineage>
</organism>
<dbReference type="Pfam" id="PF02771">
    <property type="entry name" value="Acyl-CoA_dh_N"/>
    <property type="match status" value="1"/>
</dbReference>
<accession>A0A2T9JSW8</accession>
<dbReference type="PANTHER" id="PTHR43884:SF20">
    <property type="entry name" value="ACYL-COA DEHYDROGENASE FADE28"/>
    <property type="match status" value="1"/>
</dbReference>
<evidence type="ECO:0000313" key="9">
    <source>
        <dbReference type="Proteomes" id="UP000245073"/>
    </source>
</evidence>
<comment type="caution">
    <text evidence="8">The sequence shown here is derived from an EMBL/GenBank/DDBJ whole genome shotgun (WGS) entry which is preliminary data.</text>
</comment>
<name>A0A2T9JSW8_9CAUL</name>
<dbReference type="InterPro" id="IPR009075">
    <property type="entry name" value="AcylCo_DH/oxidase_C"/>
</dbReference>
<dbReference type="InterPro" id="IPR009100">
    <property type="entry name" value="AcylCoA_DH/oxidase_NM_dom_sf"/>
</dbReference>
<dbReference type="Gene3D" id="2.40.110.10">
    <property type="entry name" value="Butyryl-CoA Dehydrogenase, subunit A, domain 2"/>
    <property type="match status" value="1"/>
</dbReference>
<evidence type="ECO:0000256" key="1">
    <source>
        <dbReference type="ARBA" id="ARBA00001974"/>
    </source>
</evidence>
<dbReference type="OrthoDB" id="9775090at2"/>
<dbReference type="Gene3D" id="1.10.540.10">
    <property type="entry name" value="Acyl-CoA dehydrogenase/oxidase, N-terminal domain"/>
    <property type="match status" value="1"/>
</dbReference>
<evidence type="ECO:0000256" key="3">
    <source>
        <dbReference type="ARBA" id="ARBA00022630"/>
    </source>
</evidence>
<evidence type="ECO:0000256" key="2">
    <source>
        <dbReference type="ARBA" id="ARBA00009347"/>
    </source>
</evidence>
<dbReference type="Proteomes" id="UP000245073">
    <property type="component" value="Unassembled WGS sequence"/>
</dbReference>
<evidence type="ECO:0000259" key="7">
    <source>
        <dbReference type="Pfam" id="PF02771"/>
    </source>
</evidence>
<evidence type="ECO:0000313" key="8">
    <source>
        <dbReference type="EMBL" id="PVM86661.1"/>
    </source>
</evidence>
<dbReference type="SUPFAM" id="SSF56645">
    <property type="entry name" value="Acyl-CoA dehydrogenase NM domain-like"/>
    <property type="match status" value="1"/>
</dbReference>
<dbReference type="InterPro" id="IPR013786">
    <property type="entry name" value="AcylCoA_DH/ox_N"/>
</dbReference>
<dbReference type="GO" id="GO:0003995">
    <property type="term" value="F:acyl-CoA dehydrogenase activity"/>
    <property type="evidence" value="ECO:0007669"/>
    <property type="project" value="TreeGrafter"/>
</dbReference>